<accession>A0A5C6D210</accession>
<dbReference type="InterPro" id="IPR036188">
    <property type="entry name" value="FAD/NAD-bd_sf"/>
</dbReference>
<keyword evidence="3" id="KW-0274">FAD</keyword>
<reference evidence="6 7" key="1">
    <citation type="submission" date="2019-02" db="EMBL/GenBank/DDBJ databases">
        <title>Deep-cultivation of Planctomycetes and their phenomic and genomic characterization uncovers novel biology.</title>
        <authorList>
            <person name="Wiegand S."/>
            <person name="Jogler M."/>
            <person name="Boedeker C."/>
            <person name="Pinto D."/>
            <person name="Vollmers J."/>
            <person name="Rivas-Marin E."/>
            <person name="Kohn T."/>
            <person name="Peeters S.H."/>
            <person name="Heuer A."/>
            <person name="Rast P."/>
            <person name="Oberbeckmann S."/>
            <person name="Bunk B."/>
            <person name="Jeske O."/>
            <person name="Meyerdierks A."/>
            <person name="Storesund J.E."/>
            <person name="Kallscheuer N."/>
            <person name="Luecker S."/>
            <person name="Lage O.M."/>
            <person name="Pohl T."/>
            <person name="Merkel B.J."/>
            <person name="Hornburger P."/>
            <person name="Mueller R.-W."/>
            <person name="Bruemmer F."/>
            <person name="Labrenz M."/>
            <person name="Spormann A.M."/>
            <person name="Op Den Camp H."/>
            <person name="Overmann J."/>
            <person name="Amann R."/>
            <person name="Jetten M.S.M."/>
            <person name="Mascher T."/>
            <person name="Medema M.H."/>
            <person name="Devos D.P."/>
            <person name="Kaster A.-K."/>
            <person name="Ovreas L."/>
            <person name="Rohde M."/>
            <person name="Galperin M.Y."/>
            <person name="Jogler C."/>
        </authorList>
    </citation>
    <scope>NUCLEOTIDE SEQUENCE [LARGE SCALE GENOMIC DNA]</scope>
    <source>
        <strain evidence="6 7">Pla144</strain>
    </source>
</reference>
<dbReference type="SUPFAM" id="SSF51905">
    <property type="entry name" value="FAD/NAD(P)-binding domain"/>
    <property type="match status" value="1"/>
</dbReference>
<dbReference type="InterPro" id="IPR045170">
    <property type="entry name" value="MTOX"/>
</dbReference>
<comment type="caution">
    <text evidence="6">The sequence shown here is derived from an EMBL/GenBank/DDBJ whole genome shotgun (WGS) entry which is preliminary data.</text>
</comment>
<dbReference type="EMBL" id="SJPS01000001">
    <property type="protein sequence ID" value="TWU29246.1"/>
    <property type="molecule type" value="Genomic_DNA"/>
</dbReference>
<dbReference type="Pfam" id="PF01266">
    <property type="entry name" value="DAO"/>
    <property type="match status" value="1"/>
</dbReference>
<proteinExistence type="predicted"/>
<dbReference type="InterPro" id="IPR006076">
    <property type="entry name" value="FAD-dep_OxRdtase"/>
</dbReference>
<dbReference type="EC" id="1.5.3.1" evidence="6"/>
<comment type="cofactor">
    <cofactor evidence="1">
        <name>FAD</name>
        <dbReference type="ChEBI" id="CHEBI:57692"/>
    </cofactor>
</comment>
<dbReference type="Gene3D" id="3.50.50.60">
    <property type="entry name" value="FAD/NAD(P)-binding domain"/>
    <property type="match status" value="1"/>
</dbReference>
<dbReference type="Gene3D" id="3.30.9.10">
    <property type="entry name" value="D-Amino Acid Oxidase, subunit A, domain 2"/>
    <property type="match status" value="1"/>
</dbReference>
<keyword evidence="4 6" id="KW-0560">Oxidoreductase</keyword>
<name>A0A5C6D210_9BACT</name>
<evidence type="ECO:0000259" key="5">
    <source>
        <dbReference type="Pfam" id="PF01266"/>
    </source>
</evidence>
<sequence length="381" mass="42231">MADYDAVVLGLGGVGSAALLHFSQRGLRVLGIDRFTTPHTYGSSHGHTRIIRQAYFEHPHYVPLLIECYRKWQQLEQLVGKQLYHEIGIVQIGPETGNVVPGVLRAAHEHNLNIDEFTSQTLRERWPAFAVPENMVGVFEAKAGYLLVEECVRSQLAAAQQAGAEVQAPCEILRWDSGKPIRIHTATGMITTDRLAIAAGPWANTLLGELDLHLEVRRKSVFWFANKKDFSAQAGYPCFLYELPHGVFYGFPKLDTSGIKLAEHSGGQRVDDPLTVDRQVDPEDAERIESFSRQYLPGITGKQLDHQTCFYTMSPDDHFVVDRHPQDKHIVFAAGMSGHGFKFTPVLGQALTDLALDGGTDLPIEFLSVGRFSSAPGSPLF</sequence>
<dbReference type="Proteomes" id="UP000318437">
    <property type="component" value="Unassembled WGS sequence"/>
</dbReference>
<dbReference type="OrthoDB" id="9794226at2"/>
<evidence type="ECO:0000313" key="7">
    <source>
        <dbReference type="Proteomes" id="UP000318437"/>
    </source>
</evidence>
<dbReference type="GO" id="GO:0008115">
    <property type="term" value="F:sarcosine oxidase activity"/>
    <property type="evidence" value="ECO:0007669"/>
    <property type="project" value="UniProtKB-EC"/>
</dbReference>
<dbReference type="NCBIfam" id="NF008425">
    <property type="entry name" value="PRK11259.1"/>
    <property type="match status" value="1"/>
</dbReference>
<gene>
    <name evidence="6" type="primary">soxA</name>
    <name evidence="6" type="ORF">Pla144_00220</name>
</gene>
<dbReference type="PANTHER" id="PTHR10961:SF7">
    <property type="entry name" value="FAD DEPENDENT OXIDOREDUCTASE DOMAIN-CONTAINING PROTEIN"/>
    <property type="match status" value="1"/>
</dbReference>
<dbReference type="RefSeq" id="WP_146447303.1">
    <property type="nucleotide sequence ID" value="NZ_SJPS01000001.1"/>
</dbReference>
<keyword evidence="2" id="KW-0285">Flavoprotein</keyword>
<keyword evidence="7" id="KW-1185">Reference proteome</keyword>
<evidence type="ECO:0000256" key="2">
    <source>
        <dbReference type="ARBA" id="ARBA00022630"/>
    </source>
</evidence>
<dbReference type="SUPFAM" id="SSF54373">
    <property type="entry name" value="FAD-linked reductases, C-terminal domain"/>
    <property type="match status" value="1"/>
</dbReference>
<evidence type="ECO:0000256" key="3">
    <source>
        <dbReference type="ARBA" id="ARBA00022827"/>
    </source>
</evidence>
<dbReference type="AlphaFoldDB" id="A0A5C6D210"/>
<evidence type="ECO:0000256" key="1">
    <source>
        <dbReference type="ARBA" id="ARBA00001974"/>
    </source>
</evidence>
<feature type="domain" description="FAD dependent oxidoreductase" evidence="5">
    <location>
        <begin position="5"/>
        <end position="354"/>
    </location>
</feature>
<organism evidence="6 7">
    <name type="scientific">Bythopirellula polymerisocia</name>
    <dbReference type="NCBI Taxonomy" id="2528003"/>
    <lineage>
        <taxon>Bacteria</taxon>
        <taxon>Pseudomonadati</taxon>
        <taxon>Planctomycetota</taxon>
        <taxon>Planctomycetia</taxon>
        <taxon>Pirellulales</taxon>
        <taxon>Lacipirellulaceae</taxon>
        <taxon>Bythopirellula</taxon>
    </lineage>
</organism>
<protein>
    <submittedName>
        <fullName evidence="6">Monomeric sarcosine oxidase</fullName>
        <ecNumber evidence="6">1.5.3.1</ecNumber>
    </submittedName>
</protein>
<dbReference type="PANTHER" id="PTHR10961">
    <property type="entry name" value="PEROXISOMAL SARCOSINE OXIDASE"/>
    <property type="match status" value="1"/>
</dbReference>
<dbReference type="GO" id="GO:0050660">
    <property type="term" value="F:flavin adenine dinucleotide binding"/>
    <property type="evidence" value="ECO:0007669"/>
    <property type="project" value="InterPro"/>
</dbReference>
<evidence type="ECO:0000256" key="4">
    <source>
        <dbReference type="ARBA" id="ARBA00023002"/>
    </source>
</evidence>
<evidence type="ECO:0000313" key="6">
    <source>
        <dbReference type="EMBL" id="TWU29246.1"/>
    </source>
</evidence>